<dbReference type="Proteomes" id="UP000028828">
    <property type="component" value="Unassembled WGS sequence"/>
</dbReference>
<feature type="region of interest" description="Disordered" evidence="6">
    <location>
        <begin position="1319"/>
        <end position="1338"/>
    </location>
</feature>
<comment type="subcellular location">
    <subcellularLocation>
        <location evidence="1">Nucleus</location>
    </subcellularLocation>
</comment>
<proteinExistence type="predicted"/>
<keyword evidence="5" id="KW-0539">Nucleus</keyword>
<dbReference type="GO" id="GO:0003700">
    <property type="term" value="F:DNA-binding transcription factor activity"/>
    <property type="evidence" value="ECO:0007669"/>
    <property type="project" value="InterPro"/>
</dbReference>
<protein>
    <submittedName>
        <fullName evidence="8">AP2 domain transcription factor AP2IX-9</fullName>
    </submittedName>
</protein>
<dbReference type="GO" id="GO:0005634">
    <property type="term" value="C:nucleus"/>
    <property type="evidence" value="ECO:0007669"/>
    <property type="project" value="UniProtKB-SubCell"/>
</dbReference>
<feature type="compositionally biased region" description="Low complexity" evidence="6">
    <location>
        <begin position="248"/>
        <end position="259"/>
    </location>
</feature>
<evidence type="ECO:0000313" key="9">
    <source>
        <dbReference type="Proteomes" id="UP000028828"/>
    </source>
</evidence>
<dbReference type="GO" id="GO:0003677">
    <property type="term" value="F:DNA binding"/>
    <property type="evidence" value="ECO:0007669"/>
    <property type="project" value="UniProtKB-KW"/>
</dbReference>
<dbReference type="EMBL" id="AEYI02002091">
    <property type="protein sequence ID" value="KFG30175.1"/>
    <property type="molecule type" value="Genomic_DNA"/>
</dbReference>
<dbReference type="Pfam" id="PF00847">
    <property type="entry name" value="AP2"/>
    <property type="match status" value="1"/>
</dbReference>
<organism evidence="8 9">
    <name type="scientific">Toxoplasma gondii p89</name>
    <dbReference type="NCBI Taxonomy" id="943119"/>
    <lineage>
        <taxon>Eukaryota</taxon>
        <taxon>Sar</taxon>
        <taxon>Alveolata</taxon>
        <taxon>Apicomplexa</taxon>
        <taxon>Conoidasida</taxon>
        <taxon>Coccidia</taxon>
        <taxon>Eucoccidiorida</taxon>
        <taxon>Eimeriorina</taxon>
        <taxon>Sarcocystidae</taxon>
        <taxon>Toxoplasma</taxon>
    </lineage>
</organism>
<evidence type="ECO:0000256" key="1">
    <source>
        <dbReference type="ARBA" id="ARBA00004123"/>
    </source>
</evidence>
<feature type="compositionally biased region" description="Basic and acidic residues" evidence="6">
    <location>
        <begin position="441"/>
        <end position="453"/>
    </location>
</feature>
<feature type="region of interest" description="Disordered" evidence="6">
    <location>
        <begin position="540"/>
        <end position="560"/>
    </location>
</feature>
<dbReference type="OrthoDB" id="331892at2759"/>
<dbReference type="InterPro" id="IPR001471">
    <property type="entry name" value="AP2/ERF_dom"/>
</dbReference>
<keyword evidence="3" id="KW-0238">DNA-binding</keyword>
<feature type="compositionally biased region" description="Polar residues" evidence="6">
    <location>
        <begin position="280"/>
        <end position="316"/>
    </location>
</feature>
<feature type="compositionally biased region" description="Polar residues" evidence="6">
    <location>
        <begin position="186"/>
        <end position="197"/>
    </location>
</feature>
<evidence type="ECO:0000256" key="4">
    <source>
        <dbReference type="ARBA" id="ARBA00023163"/>
    </source>
</evidence>
<evidence type="ECO:0000256" key="3">
    <source>
        <dbReference type="ARBA" id="ARBA00023125"/>
    </source>
</evidence>
<dbReference type="Gene3D" id="1.20.5.2050">
    <property type="match status" value="1"/>
</dbReference>
<comment type="caution">
    <text evidence="8">The sequence shown here is derived from an EMBL/GenBank/DDBJ whole genome shotgun (WGS) entry which is preliminary data.</text>
</comment>
<keyword evidence="2" id="KW-0805">Transcription regulation</keyword>
<evidence type="ECO:0000256" key="5">
    <source>
        <dbReference type="ARBA" id="ARBA00023242"/>
    </source>
</evidence>
<feature type="region of interest" description="Disordered" evidence="6">
    <location>
        <begin position="246"/>
        <end position="316"/>
    </location>
</feature>
<evidence type="ECO:0000259" key="7">
    <source>
        <dbReference type="Pfam" id="PF00847"/>
    </source>
</evidence>
<evidence type="ECO:0000256" key="6">
    <source>
        <dbReference type="SAM" id="MobiDB-lite"/>
    </source>
</evidence>
<evidence type="ECO:0000313" key="8">
    <source>
        <dbReference type="EMBL" id="KFG30175.1"/>
    </source>
</evidence>
<feature type="domain" description="AP2/ERF" evidence="7">
    <location>
        <begin position="1153"/>
        <end position="1202"/>
    </location>
</feature>
<feature type="region of interest" description="Disordered" evidence="6">
    <location>
        <begin position="168"/>
        <end position="215"/>
    </location>
</feature>
<feature type="region of interest" description="Disordered" evidence="6">
    <location>
        <begin position="578"/>
        <end position="606"/>
    </location>
</feature>
<name>A0A086JDF7_TOXGO</name>
<feature type="compositionally biased region" description="Polar residues" evidence="6">
    <location>
        <begin position="626"/>
        <end position="643"/>
    </location>
</feature>
<feature type="compositionally biased region" description="Basic and acidic residues" evidence="6">
    <location>
        <begin position="540"/>
        <end position="550"/>
    </location>
</feature>
<keyword evidence="4" id="KW-0804">Transcription</keyword>
<evidence type="ECO:0000256" key="2">
    <source>
        <dbReference type="ARBA" id="ARBA00023015"/>
    </source>
</evidence>
<gene>
    <name evidence="8" type="ORF">TGP89_306620</name>
</gene>
<feature type="compositionally biased region" description="Basic and acidic residues" evidence="6">
    <location>
        <begin position="261"/>
        <end position="278"/>
    </location>
</feature>
<feature type="compositionally biased region" description="Polar residues" evidence="6">
    <location>
        <begin position="460"/>
        <end position="477"/>
    </location>
</feature>
<feature type="region of interest" description="Disordered" evidence="6">
    <location>
        <begin position="626"/>
        <end position="647"/>
    </location>
</feature>
<feature type="compositionally biased region" description="Basic and acidic residues" evidence="6">
    <location>
        <begin position="487"/>
        <end position="505"/>
    </location>
</feature>
<feature type="region of interest" description="Disordered" evidence="6">
    <location>
        <begin position="419"/>
        <end position="505"/>
    </location>
</feature>
<reference evidence="8 9" key="1">
    <citation type="submission" date="2014-03" db="EMBL/GenBank/DDBJ databases">
        <authorList>
            <person name="Sibley D."/>
            <person name="Venepally P."/>
            <person name="Karamycheva S."/>
            <person name="Hadjithomas M."/>
            <person name="Khan A."/>
            <person name="Brunk B."/>
            <person name="Roos D."/>
            <person name="Caler E."/>
            <person name="Lorenzi H."/>
        </authorList>
    </citation>
    <scope>NUCLEOTIDE SEQUENCE [LARGE SCALE GENOMIC DNA]</scope>
    <source>
        <strain evidence="9">p89</strain>
    </source>
</reference>
<sequence length="1338" mass="144002">MPLEGMATHSPESLKRTRHETDILTHLPSWNPKMPRPVPAAIQGHPEVDEALSAEGSEDVRSCWQVTELCSTRMLGTKGQSPFRAFSAFTSRSPSTLPSRDTSASKANAIVPKLSLSRLDVEFVQRLSSVEDTSRLMEEHETDETRQMDGNIVDRALLLANSPFASGLHTRCPSRESLDSEEDKTMQVSASGQQQGRRASHADNWPDPPQEGNAEMRKISGDRYSEVFQGEPDSRRCETRELLELRESSSSAAHLASKAPPRRERLSSLDTDRGDGRPDQPQSGCITKATETSAPPRSSNSAPELSDSPTIRASSPKLSVRSVCSSAACCSPTVPASLDVDRLRPTKALPVVDCIVKPALLSGSGSPGLMPSGARAVLEAATSKRPELPNSEAGAQLGALAVDPQPLLDTRRRERRDIVSKAQEESAEATQNQVSVGLRATVDDSTRPTEVDTNRGGTGKDTSSRVCSETVLSSYASVSGDVDGDESFERSRESRKVEPTSERQLTLDKTEDCVNDRMDAVLPSTASSTNASETFASDLKEAAEGARETDTELDGDEEERQLREQLVRLQRRLLEVHRRQQSQQAEGKCRDAPSTGDPLCSGDRLASDRDCRDSEARLIATLSRTNVSTADGSSHSSTESAVNSPGGKENFGCCQRTMPSCESLPASLRGGAAFALGPHSPLSGTFCRPVLQCGVAETPEWNAEEQALHAASRVLGFQTISTKENDGHRGRLGGSADGLMAGRFGYEAGAGETSRKRKIGDTDYGLPRQKAFLASAVERERTASSCLSMLAANYGLEARGSMPDPRISRLLSLLSRSESAKTNDAAAGQLLVQLLAGLSNSDAPRALHRWTSAATSSNGAYEPNGYLGGNEVGLESAASGLWPGHAEPVDAANASHLERTGACGSLMNLLESTLARAARGNNHGIGENGVGSRMDEWAGPSEEWRMRRRGRTGDYCDVQGSFLPGGSNRFSLLSACDSQVSRFRRVAAFLEEVTCKTGSAAESVCDGLGRAEGPSRGYADSPGLPGLSISTQAGAFPGTGGHGLGAVPEVRASAEGVVGNAHGIRLGDKAVNSSLSDSRVDSGEAMAHCAAAGEERFGGKQEQRVLTLRQNEGLAADGLRQTAVGDEKAPNRDLDVVSMQREEGPDDVPLRAVRGVYFDVTNQAWAANMRVNGKVQKRSFSLKRYGKHARQRAIEARREMEREFGRSVSQIVRASNFFGISRDMPEETEAYSRLVRQTRGFDTPKLACVQVEGERERATPRSLPFESRPYAEASLAARALLKRMQQDSAARTMESATELESFLYPHAVATRLQTLSRQSHVDFEAKRDAERRARTTSA</sequence>
<accession>A0A086JDF7</accession>
<dbReference type="VEuPathDB" id="ToxoDB:TGP89_306620"/>